<keyword evidence="5 9" id="KW-0627">Porphyrin biosynthesis</keyword>
<dbReference type="EC" id="4.2.1.75" evidence="3 9"/>
<dbReference type="SUPFAM" id="SSF69618">
    <property type="entry name" value="HemD-like"/>
    <property type="match status" value="1"/>
</dbReference>
<dbReference type="InterPro" id="IPR003754">
    <property type="entry name" value="4pyrrol_synth_uPrphyn_synth"/>
</dbReference>
<dbReference type="PANTHER" id="PTHR38042">
    <property type="entry name" value="UROPORPHYRINOGEN-III SYNTHASE, CHLOROPLASTIC"/>
    <property type="match status" value="1"/>
</dbReference>
<name>A0A5Q0BQW4_9GAMM</name>
<reference evidence="11 12" key="1">
    <citation type="submission" date="2019-09" db="EMBL/GenBank/DDBJ databases">
        <title>Ecophysiology of the spiral-shaped methanotroph Methylospira mobilis as revealed by the complete genome sequence.</title>
        <authorList>
            <person name="Oshkin I.Y."/>
            <person name="Dedysh S.N."/>
            <person name="Miroshnikov K."/>
            <person name="Danilova O.V."/>
            <person name="Hakobyan A."/>
            <person name="Liesack W."/>
        </authorList>
    </citation>
    <scope>NUCLEOTIDE SEQUENCE [LARGE SCALE GENOMIC DNA]</scope>
    <source>
        <strain evidence="11 12">Shm1</strain>
    </source>
</reference>
<dbReference type="GO" id="GO:0006780">
    <property type="term" value="P:uroporphyrinogen III biosynthetic process"/>
    <property type="evidence" value="ECO:0007669"/>
    <property type="project" value="UniProtKB-UniRule"/>
</dbReference>
<dbReference type="GO" id="GO:0006782">
    <property type="term" value="P:protoporphyrinogen IX biosynthetic process"/>
    <property type="evidence" value="ECO:0007669"/>
    <property type="project" value="UniProtKB-UniRule"/>
</dbReference>
<dbReference type="Proteomes" id="UP000325755">
    <property type="component" value="Chromosome"/>
</dbReference>
<comment type="function">
    <text evidence="6 9">Catalyzes cyclization of the linear tetrapyrrole, hydroxymethylbilane, to the macrocyclic uroporphyrinogen III.</text>
</comment>
<dbReference type="FunCoup" id="A0A5Q0BQW4">
    <property type="interactions" value="149"/>
</dbReference>
<accession>A0A5Q0BQW4</accession>
<dbReference type="UniPathway" id="UPA00251">
    <property type="reaction ID" value="UER00320"/>
</dbReference>
<dbReference type="OrthoDB" id="9787650at2"/>
<protein>
    <recommendedName>
        <fullName evidence="7 9">Uroporphyrinogen-III synthase</fullName>
        <ecNumber evidence="3 9">4.2.1.75</ecNumber>
    </recommendedName>
</protein>
<evidence type="ECO:0000256" key="7">
    <source>
        <dbReference type="ARBA" id="ARBA00040167"/>
    </source>
</evidence>
<dbReference type="CDD" id="cd06578">
    <property type="entry name" value="HemD"/>
    <property type="match status" value="1"/>
</dbReference>
<keyword evidence="4 9" id="KW-0456">Lyase</keyword>
<evidence type="ECO:0000256" key="9">
    <source>
        <dbReference type="RuleBase" id="RU366031"/>
    </source>
</evidence>
<evidence type="ECO:0000259" key="10">
    <source>
        <dbReference type="Pfam" id="PF02602"/>
    </source>
</evidence>
<dbReference type="EMBL" id="CP044205">
    <property type="protein sequence ID" value="QFY44691.1"/>
    <property type="molecule type" value="Genomic_DNA"/>
</dbReference>
<dbReference type="GO" id="GO:0004852">
    <property type="term" value="F:uroporphyrinogen-III synthase activity"/>
    <property type="evidence" value="ECO:0007669"/>
    <property type="project" value="UniProtKB-UniRule"/>
</dbReference>
<comment type="similarity">
    <text evidence="2 9">Belongs to the uroporphyrinogen-III synthase family.</text>
</comment>
<dbReference type="AlphaFoldDB" id="A0A5Q0BQW4"/>
<evidence type="ECO:0000256" key="8">
    <source>
        <dbReference type="ARBA" id="ARBA00048617"/>
    </source>
</evidence>
<dbReference type="InParanoid" id="A0A5Q0BQW4"/>
<dbReference type="Gene3D" id="3.40.50.10090">
    <property type="match status" value="2"/>
</dbReference>
<dbReference type="RefSeq" id="WP_153250655.1">
    <property type="nucleotide sequence ID" value="NZ_CP044205.1"/>
</dbReference>
<evidence type="ECO:0000313" key="11">
    <source>
        <dbReference type="EMBL" id="QFY44691.1"/>
    </source>
</evidence>
<evidence type="ECO:0000256" key="2">
    <source>
        <dbReference type="ARBA" id="ARBA00008133"/>
    </source>
</evidence>
<dbReference type="PANTHER" id="PTHR38042:SF1">
    <property type="entry name" value="UROPORPHYRINOGEN-III SYNTHASE, CHLOROPLASTIC"/>
    <property type="match status" value="1"/>
</dbReference>
<gene>
    <name evidence="11" type="ORF">F6R98_20370</name>
</gene>
<sequence length="262" mass="28363">MGNTHKKSHRLTVLVTRPPGQADELCYMLEAAGVRAVHLPLMEIDACGLDAGVLERSAQDKSYDWLIFISANAVQYGAGMVALLAGHGSNPACAAIGKATAHKLDSMGIAVDLLPEEPAGSEMLLACAQFENAAGLKCLIIRGEGGRELLADELRNRGATVDYLEVYRRVPIVINPQRFIELSRQDKVDIVTVTSGENLGHLTRQLPADMREAWLKKPIIVMGERMKQQALALGYDTVVSTGANNQAIVDAVTALGRNRFQF</sequence>
<evidence type="ECO:0000256" key="5">
    <source>
        <dbReference type="ARBA" id="ARBA00023244"/>
    </source>
</evidence>
<evidence type="ECO:0000256" key="1">
    <source>
        <dbReference type="ARBA" id="ARBA00004772"/>
    </source>
</evidence>
<keyword evidence="12" id="KW-1185">Reference proteome</keyword>
<feature type="domain" description="Tetrapyrrole biosynthesis uroporphyrinogen III synthase" evidence="10">
    <location>
        <begin position="29"/>
        <end position="249"/>
    </location>
</feature>
<evidence type="ECO:0000313" key="12">
    <source>
        <dbReference type="Proteomes" id="UP000325755"/>
    </source>
</evidence>
<dbReference type="InterPro" id="IPR039793">
    <property type="entry name" value="UROS/Hem4"/>
</dbReference>
<evidence type="ECO:0000256" key="3">
    <source>
        <dbReference type="ARBA" id="ARBA00013109"/>
    </source>
</evidence>
<organism evidence="11 12">
    <name type="scientific">Candidatus Methylospira mobilis</name>
    <dbReference type="NCBI Taxonomy" id="1808979"/>
    <lineage>
        <taxon>Bacteria</taxon>
        <taxon>Pseudomonadati</taxon>
        <taxon>Pseudomonadota</taxon>
        <taxon>Gammaproteobacteria</taxon>
        <taxon>Methylococcales</taxon>
        <taxon>Methylococcaceae</taxon>
        <taxon>Candidatus Methylospira</taxon>
    </lineage>
</organism>
<evidence type="ECO:0000256" key="6">
    <source>
        <dbReference type="ARBA" id="ARBA00037589"/>
    </source>
</evidence>
<comment type="pathway">
    <text evidence="1 9">Porphyrin-containing compound metabolism; protoporphyrin-IX biosynthesis; coproporphyrinogen-III from 5-aminolevulinate: step 3/4.</text>
</comment>
<proteinExistence type="inferred from homology"/>
<dbReference type="KEGG" id="mmob:F6R98_20370"/>
<dbReference type="Pfam" id="PF02602">
    <property type="entry name" value="HEM4"/>
    <property type="match status" value="1"/>
</dbReference>
<comment type="catalytic activity">
    <reaction evidence="8 9">
        <text>hydroxymethylbilane = uroporphyrinogen III + H2O</text>
        <dbReference type="Rhea" id="RHEA:18965"/>
        <dbReference type="ChEBI" id="CHEBI:15377"/>
        <dbReference type="ChEBI" id="CHEBI:57308"/>
        <dbReference type="ChEBI" id="CHEBI:57845"/>
        <dbReference type="EC" id="4.2.1.75"/>
    </reaction>
</comment>
<evidence type="ECO:0000256" key="4">
    <source>
        <dbReference type="ARBA" id="ARBA00023239"/>
    </source>
</evidence>
<dbReference type="InterPro" id="IPR036108">
    <property type="entry name" value="4pyrrol_syn_uPrphyn_synt_sf"/>
</dbReference>